<accession>A0A914DAL2</accession>
<evidence type="ECO:0000256" key="1">
    <source>
        <dbReference type="ARBA" id="ARBA00009431"/>
    </source>
</evidence>
<organism evidence="2 3">
    <name type="scientific">Acrobeloides nanus</name>
    <dbReference type="NCBI Taxonomy" id="290746"/>
    <lineage>
        <taxon>Eukaryota</taxon>
        <taxon>Metazoa</taxon>
        <taxon>Ecdysozoa</taxon>
        <taxon>Nematoda</taxon>
        <taxon>Chromadorea</taxon>
        <taxon>Rhabditida</taxon>
        <taxon>Tylenchina</taxon>
        <taxon>Cephalobomorpha</taxon>
        <taxon>Cephaloboidea</taxon>
        <taxon>Cephalobidae</taxon>
        <taxon>Acrobeloides</taxon>
    </lineage>
</organism>
<reference evidence="3" key="1">
    <citation type="submission" date="2022-11" db="UniProtKB">
        <authorList>
            <consortium name="WormBaseParasite"/>
        </authorList>
    </citation>
    <scope>IDENTIFICATION</scope>
</reference>
<dbReference type="WBParaSite" id="ACRNAN_scaffold20773.g31680.t1">
    <property type="protein sequence ID" value="ACRNAN_scaffold20773.g31680.t1"/>
    <property type="gene ID" value="ACRNAN_scaffold20773.g31680"/>
</dbReference>
<dbReference type="AlphaFoldDB" id="A0A914DAL2"/>
<comment type="similarity">
    <text evidence="1">Belongs to the peptidase S10 family.</text>
</comment>
<protein>
    <submittedName>
        <fullName evidence="3">Serine carboxypeptidase</fullName>
    </submittedName>
</protein>
<dbReference type="PANTHER" id="PTHR11802">
    <property type="entry name" value="SERINE PROTEASE FAMILY S10 SERINE CARBOXYPEPTIDASE"/>
    <property type="match status" value="1"/>
</dbReference>
<dbReference type="GO" id="GO:0004185">
    <property type="term" value="F:serine-type carboxypeptidase activity"/>
    <property type="evidence" value="ECO:0007669"/>
    <property type="project" value="InterPro"/>
</dbReference>
<dbReference type="PANTHER" id="PTHR11802:SF201">
    <property type="entry name" value="CARBOXYPEPTIDASE"/>
    <property type="match status" value="1"/>
</dbReference>
<dbReference type="InterPro" id="IPR029058">
    <property type="entry name" value="AB_hydrolase_fold"/>
</dbReference>
<keyword evidence="2" id="KW-1185">Reference proteome</keyword>
<dbReference type="GO" id="GO:0006508">
    <property type="term" value="P:proteolysis"/>
    <property type="evidence" value="ECO:0007669"/>
    <property type="project" value="InterPro"/>
</dbReference>
<sequence>MVKLVESQGNPATDPLVLWLNGGPGCSSLLGFFEELGPFFPNTDGTTLFENVFSWNKLANVLFIESPHGVGYSYTTGGDYHYNDTKSSKLPLNLVGMAVGNGILSNIQQVNSYVDLAFYRGIIGKPQYNTLKSCCPNVTNLQYCDFSSWLKFGPDGVGYPNPNNSFCGNEIANFGENYLWNLQDEDPYNMLED</sequence>
<dbReference type="InterPro" id="IPR001563">
    <property type="entry name" value="Peptidase_S10"/>
</dbReference>
<dbReference type="Proteomes" id="UP000887540">
    <property type="component" value="Unplaced"/>
</dbReference>
<proteinExistence type="inferred from homology"/>
<name>A0A914DAL2_9BILA</name>
<dbReference type="SUPFAM" id="SSF53474">
    <property type="entry name" value="alpha/beta-Hydrolases"/>
    <property type="match status" value="1"/>
</dbReference>
<evidence type="ECO:0000313" key="2">
    <source>
        <dbReference type="Proteomes" id="UP000887540"/>
    </source>
</evidence>
<dbReference type="Pfam" id="PF00450">
    <property type="entry name" value="Peptidase_S10"/>
    <property type="match status" value="1"/>
</dbReference>
<evidence type="ECO:0000313" key="3">
    <source>
        <dbReference type="WBParaSite" id="ACRNAN_scaffold20773.g31680.t1"/>
    </source>
</evidence>
<dbReference type="Gene3D" id="3.40.50.1820">
    <property type="entry name" value="alpha/beta hydrolase"/>
    <property type="match status" value="2"/>
</dbReference>